<dbReference type="EMBL" id="JACCCZ010000001">
    <property type="protein sequence ID" value="NYG00881.1"/>
    <property type="molecule type" value="Genomic_DNA"/>
</dbReference>
<evidence type="ECO:0000313" key="3">
    <source>
        <dbReference type="Proteomes" id="UP000549695"/>
    </source>
</evidence>
<reference evidence="2 3" key="1">
    <citation type="submission" date="2020-07" db="EMBL/GenBank/DDBJ databases">
        <title>Sequencing the genomes of 1000 actinobacteria strains.</title>
        <authorList>
            <person name="Klenk H.-P."/>
        </authorList>
    </citation>
    <scope>NUCLEOTIDE SEQUENCE [LARGE SCALE GENOMIC DNA]</scope>
    <source>
        <strain evidence="2 3">DSM 44749</strain>
    </source>
</reference>
<dbReference type="Proteomes" id="UP000549695">
    <property type="component" value="Unassembled WGS sequence"/>
</dbReference>
<dbReference type="AlphaFoldDB" id="A0A852W067"/>
<proteinExistence type="predicted"/>
<dbReference type="GeneID" id="98050975"/>
<organism evidence="2 3">
    <name type="scientific">Pseudonocardia alni</name>
    <name type="common">Amycolata alni</name>
    <dbReference type="NCBI Taxonomy" id="33907"/>
    <lineage>
        <taxon>Bacteria</taxon>
        <taxon>Bacillati</taxon>
        <taxon>Actinomycetota</taxon>
        <taxon>Actinomycetes</taxon>
        <taxon>Pseudonocardiales</taxon>
        <taxon>Pseudonocardiaceae</taxon>
        <taxon>Pseudonocardia</taxon>
    </lineage>
</organism>
<dbReference type="RefSeq" id="WP_179760485.1">
    <property type="nucleotide sequence ID" value="NZ_BAAAJZ010000008.1"/>
</dbReference>
<sequence>MATPIEQAGDVAILDTLRFWDWETKAAAGPTADRRSGRRTATSRP</sequence>
<name>A0A852W067_PSEA5</name>
<comment type="caution">
    <text evidence="2">The sequence shown here is derived from an EMBL/GenBank/DDBJ whole genome shotgun (WGS) entry which is preliminary data.</text>
</comment>
<keyword evidence="3" id="KW-1185">Reference proteome</keyword>
<protein>
    <submittedName>
        <fullName evidence="2">Uncharacterized protein</fullName>
    </submittedName>
</protein>
<feature type="region of interest" description="Disordered" evidence="1">
    <location>
        <begin position="25"/>
        <end position="45"/>
    </location>
</feature>
<accession>A0A852W067</accession>
<gene>
    <name evidence="2" type="ORF">HDA37_001166</name>
</gene>
<evidence type="ECO:0000256" key="1">
    <source>
        <dbReference type="SAM" id="MobiDB-lite"/>
    </source>
</evidence>
<evidence type="ECO:0000313" key="2">
    <source>
        <dbReference type="EMBL" id="NYG00881.1"/>
    </source>
</evidence>